<dbReference type="InterPro" id="IPR027598">
    <property type="entry name" value="Amphi-Trp_dom"/>
</dbReference>
<evidence type="ECO:0000313" key="2">
    <source>
        <dbReference type="EMBL" id="MFC4543166.1"/>
    </source>
</evidence>
<dbReference type="Proteomes" id="UP001595898">
    <property type="component" value="Unassembled WGS sequence"/>
</dbReference>
<protein>
    <submittedName>
        <fullName evidence="2">Amphi-Trp domain-containing protein</fullName>
    </submittedName>
</protein>
<proteinExistence type="predicted"/>
<dbReference type="Pfam" id="PF20068">
    <property type="entry name" value="Amphi-Trp"/>
    <property type="match status" value="1"/>
</dbReference>
<dbReference type="EMBL" id="JBHSFA010000007">
    <property type="protein sequence ID" value="MFC4543166.1"/>
    <property type="molecule type" value="Genomic_DNA"/>
</dbReference>
<gene>
    <name evidence="2" type="ORF">ACFO5R_14645</name>
</gene>
<keyword evidence="3" id="KW-1185">Reference proteome</keyword>
<evidence type="ECO:0000313" key="3">
    <source>
        <dbReference type="Proteomes" id="UP001595898"/>
    </source>
</evidence>
<evidence type="ECO:0000259" key="1">
    <source>
        <dbReference type="Pfam" id="PF20068"/>
    </source>
</evidence>
<accession>A0ABD5PTB2</accession>
<comment type="caution">
    <text evidence="2">The sequence shown here is derived from an EMBL/GenBank/DDBJ whole genome shotgun (WGS) entry which is preliminary data.</text>
</comment>
<reference evidence="2 3" key="1">
    <citation type="journal article" date="2019" name="Int. J. Syst. Evol. Microbiol.">
        <title>The Global Catalogue of Microorganisms (GCM) 10K type strain sequencing project: providing services to taxonomists for standard genome sequencing and annotation.</title>
        <authorList>
            <consortium name="The Broad Institute Genomics Platform"/>
            <consortium name="The Broad Institute Genome Sequencing Center for Infectious Disease"/>
            <person name="Wu L."/>
            <person name="Ma J."/>
        </authorList>
    </citation>
    <scope>NUCLEOTIDE SEQUENCE [LARGE SCALE GENOMIC DNA]</scope>
    <source>
        <strain evidence="2 3">WLHS5</strain>
    </source>
</reference>
<dbReference type="RefSeq" id="WP_250140153.1">
    <property type="nucleotide sequence ID" value="NZ_JALIQP010000002.1"/>
</dbReference>
<sequence length="82" mass="8946">MADTTSTSDEVTRDEAADRLQEIARELRGEGPADVHIGNKTLTLAPTSALEYDVEVEERSPMLGGDRERLTVSLAWKADGDD</sequence>
<dbReference type="AlphaFoldDB" id="A0ABD5PTB2"/>
<feature type="domain" description="Amphi-Trp" evidence="1">
    <location>
        <begin position="7"/>
        <end position="81"/>
    </location>
</feature>
<dbReference type="NCBIfam" id="TIGR04354">
    <property type="entry name" value="amphi-Trp"/>
    <property type="match status" value="1"/>
</dbReference>
<organism evidence="2 3">
    <name type="scientific">Halosolutus amylolyticus</name>
    <dbReference type="NCBI Taxonomy" id="2932267"/>
    <lineage>
        <taxon>Archaea</taxon>
        <taxon>Methanobacteriati</taxon>
        <taxon>Methanobacteriota</taxon>
        <taxon>Stenosarchaea group</taxon>
        <taxon>Halobacteria</taxon>
        <taxon>Halobacteriales</taxon>
        <taxon>Natrialbaceae</taxon>
        <taxon>Halosolutus</taxon>
    </lineage>
</organism>
<name>A0ABD5PTB2_9EURY</name>